<evidence type="ECO:0000256" key="5">
    <source>
        <dbReference type="RuleBase" id="RU004168"/>
    </source>
</evidence>
<name>A0A1G1W0H0_9BACT</name>
<protein>
    <recommendedName>
        <fullName evidence="2 4">acylphosphatase</fullName>
        <ecNumber evidence="2 4">3.6.1.7</ecNumber>
    </recommendedName>
</protein>
<comment type="caution">
    <text evidence="7">The sequence shown here is derived from an EMBL/GenBank/DDBJ whole genome shotgun (WGS) entry which is preliminary data.</text>
</comment>
<dbReference type="InterPro" id="IPR017968">
    <property type="entry name" value="Acylphosphatase_CS"/>
</dbReference>
<dbReference type="PANTHER" id="PTHR47268:SF4">
    <property type="entry name" value="ACYLPHOSPHATASE"/>
    <property type="match status" value="1"/>
</dbReference>
<gene>
    <name evidence="7" type="ORF">A3A65_03360</name>
</gene>
<evidence type="ECO:0000256" key="3">
    <source>
        <dbReference type="ARBA" id="ARBA00047645"/>
    </source>
</evidence>
<dbReference type="STRING" id="1797593.A3A65_03360"/>
<sequence>MVVRAHVFISGRVQGVFFRAYTQRQAKALGLSGWVRNVSNEKLQMKNDKLIAFTGVEAVFEGEKSSVNEMIAWCWDGSPSAEVTDVAVVWEKPSGSSTFEIKR</sequence>
<dbReference type="InterPro" id="IPR020456">
    <property type="entry name" value="Acylphosphatase"/>
</dbReference>
<dbReference type="PROSITE" id="PS51160">
    <property type="entry name" value="ACYLPHOSPHATASE_3"/>
    <property type="match status" value="1"/>
</dbReference>
<dbReference type="InterPro" id="IPR036046">
    <property type="entry name" value="Acylphosphatase-like_dom_sf"/>
</dbReference>
<feature type="active site" evidence="4">
    <location>
        <position position="19"/>
    </location>
</feature>
<dbReference type="InterPro" id="IPR001792">
    <property type="entry name" value="Acylphosphatase-like_dom"/>
</dbReference>
<dbReference type="Pfam" id="PF00708">
    <property type="entry name" value="Acylphosphatase"/>
    <property type="match status" value="1"/>
</dbReference>
<evidence type="ECO:0000256" key="4">
    <source>
        <dbReference type="PROSITE-ProRule" id="PRU00520"/>
    </source>
</evidence>
<evidence type="ECO:0000313" key="8">
    <source>
        <dbReference type="Proteomes" id="UP000176723"/>
    </source>
</evidence>
<feature type="domain" description="Acylphosphatase-like" evidence="6">
    <location>
        <begin position="4"/>
        <end position="103"/>
    </location>
</feature>
<accession>A0A1G1W0H0</accession>
<dbReference type="GO" id="GO:0003998">
    <property type="term" value="F:acylphosphatase activity"/>
    <property type="evidence" value="ECO:0007669"/>
    <property type="project" value="UniProtKB-EC"/>
</dbReference>
<proteinExistence type="inferred from homology"/>
<feature type="active site" evidence="4">
    <location>
        <position position="37"/>
    </location>
</feature>
<dbReference type="EMBL" id="MHCL01000016">
    <property type="protein sequence ID" value="OGY21165.1"/>
    <property type="molecule type" value="Genomic_DNA"/>
</dbReference>
<dbReference type="EC" id="3.6.1.7" evidence="2 4"/>
<evidence type="ECO:0000256" key="1">
    <source>
        <dbReference type="ARBA" id="ARBA00005614"/>
    </source>
</evidence>
<comment type="similarity">
    <text evidence="1 5">Belongs to the acylphosphatase family.</text>
</comment>
<evidence type="ECO:0000259" key="6">
    <source>
        <dbReference type="PROSITE" id="PS51160"/>
    </source>
</evidence>
<keyword evidence="4" id="KW-0378">Hydrolase</keyword>
<dbReference type="Proteomes" id="UP000176723">
    <property type="component" value="Unassembled WGS sequence"/>
</dbReference>
<dbReference type="SUPFAM" id="SSF54975">
    <property type="entry name" value="Acylphosphatase/BLUF domain-like"/>
    <property type="match status" value="1"/>
</dbReference>
<organism evidence="7 8">
    <name type="scientific">Candidatus Chisholmbacteria bacterium RIFCSPLOWO2_01_FULL_49_14</name>
    <dbReference type="NCBI Taxonomy" id="1797593"/>
    <lineage>
        <taxon>Bacteria</taxon>
        <taxon>Candidatus Chisholmiibacteriota</taxon>
    </lineage>
</organism>
<reference evidence="7 8" key="1">
    <citation type="journal article" date="2016" name="Nat. Commun.">
        <title>Thousands of microbial genomes shed light on interconnected biogeochemical processes in an aquifer system.</title>
        <authorList>
            <person name="Anantharaman K."/>
            <person name="Brown C.T."/>
            <person name="Hug L.A."/>
            <person name="Sharon I."/>
            <person name="Castelle C.J."/>
            <person name="Probst A.J."/>
            <person name="Thomas B.C."/>
            <person name="Singh A."/>
            <person name="Wilkins M.J."/>
            <person name="Karaoz U."/>
            <person name="Brodie E.L."/>
            <person name="Williams K.H."/>
            <person name="Hubbard S.S."/>
            <person name="Banfield J.F."/>
        </authorList>
    </citation>
    <scope>NUCLEOTIDE SEQUENCE [LARGE SCALE GENOMIC DNA]</scope>
</reference>
<comment type="catalytic activity">
    <reaction evidence="3 4">
        <text>an acyl phosphate + H2O = a carboxylate + phosphate + H(+)</text>
        <dbReference type="Rhea" id="RHEA:14965"/>
        <dbReference type="ChEBI" id="CHEBI:15377"/>
        <dbReference type="ChEBI" id="CHEBI:15378"/>
        <dbReference type="ChEBI" id="CHEBI:29067"/>
        <dbReference type="ChEBI" id="CHEBI:43474"/>
        <dbReference type="ChEBI" id="CHEBI:59918"/>
        <dbReference type="EC" id="3.6.1.7"/>
    </reaction>
</comment>
<dbReference type="Gene3D" id="3.30.70.100">
    <property type="match status" value="1"/>
</dbReference>
<dbReference type="PANTHER" id="PTHR47268">
    <property type="entry name" value="ACYLPHOSPHATASE"/>
    <property type="match status" value="1"/>
</dbReference>
<evidence type="ECO:0000256" key="2">
    <source>
        <dbReference type="ARBA" id="ARBA00012150"/>
    </source>
</evidence>
<dbReference type="PROSITE" id="PS00150">
    <property type="entry name" value="ACYLPHOSPHATASE_1"/>
    <property type="match status" value="1"/>
</dbReference>
<evidence type="ECO:0000313" key="7">
    <source>
        <dbReference type="EMBL" id="OGY21165.1"/>
    </source>
</evidence>
<dbReference type="AlphaFoldDB" id="A0A1G1W0H0"/>